<dbReference type="EMBL" id="JBHFFA010000004">
    <property type="protein sequence ID" value="KAL2632170.1"/>
    <property type="molecule type" value="Genomic_DNA"/>
</dbReference>
<name>A0ABD1YNV3_9MARC</name>
<dbReference type="AlphaFoldDB" id="A0ABD1YNV3"/>
<evidence type="ECO:0000313" key="2">
    <source>
        <dbReference type="Proteomes" id="UP001605036"/>
    </source>
</evidence>
<comment type="caution">
    <text evidence="1">The sequence shown here is derived from an EMBL/GenBank/DDBJ whole genome shotgun (WGS) entry which is preliminary data.</text>
</comment>
<organism evidence="1 2">
    <name type="scientific">Riccia fluitans</name>
    <dbReference type="NCBI Taxonomy" id="41844"/>
    <lineage>
        <taxon>Eukaryota</taxon>
        <taxon>Viridiplantae</taxon>
        <taxon>Streptophyta</taxon>
        <taxon>Embryophyta</taxon>
        <taxon>Marchantiophyta</taxon>
        <taxon>Marchantiopsida</taxon>
        <taxon>Marchantiidae</taxon>
        <taxon>Marchantiales</taxon>
        <taxon>Ricciaceae</taxon>
        <taxon>Riccia</taxon>
    </lineage>
</organism>
<reference evidence="1 2" key="1">
    <citation type="submission" date="2024-09" db="EMBL/GenBank/DDBJ databases">
        <title>Chromosome-scale assembly of Riccia fluitans.</title>
        <authorList>
            <person name="Paukszto L."/>
            <person name="Sawicki J."/>
            <person name="Karawczyk K."/>
            <person name="Piernik-Szablinska J."/>
            <person name="Szczecinska M."/>
            <person name="Mazdziarz M."/>
        </authorList>
    </citation>
    <scope>NUCLEOTIDE SEQUENCE [LARGE SCALE GENOMIC DNA]</scope>
    <source>
        <strain evidence="1">Rf_01</strain>
        <tissue evidence="1">Aerial parts of the thallus</tissue>
    </source>
</reference>
<protein>
    <submittedName>
        <fullName evidence="1">Uncharacterized protein</fullName>
    </submittedName>
</protein>
<evidence type="ECO:0000313" key="1">
    <source>
        <dbReference type="EMBL" id="KAL2632170.1"/>
    </source>
</evidence>
<sequence>MVLGEKDLWGVVSGSEKLSAFPDEDDENTIKHNKKKFRALIHIMLSVRENIRPILELQCDIAKEAWEKLTTRFDNVSKSTVAKLNNNLHSIKMEEGESLMEHLSKIDLMYVKLLRAGVKYSDEDKVAMVLNSLNIHYFTFQSSMNRSDAELVPTYEQVCSQLYDKEYLINKHHPQKNQASEFWVRDFRKSHHKQKNYQSSSNSIPAKSDAFCKKKGHKLEECRRKIGAYFYYGKGGHKIEDCNARTSKQNNGSSNLVTQDTTQDGAIGHMFVTSLLSSTTSDTNWYIDSGAPKHMTS</sequence>
<dbReference type="PANTHER" id="PTHR47481">
    <property type="match status" value="1"/>
</dbReference>
<accession>A0ABD1YNV3</accession>
<dbReference type="Pfam" id="PF14223">
    <property type="entry name" value="Retrotran_gag_2"/>
    <property type="match status" value="1"/>
</dbReference>
<dbReference type="PANTHER" id="PTHR47481:SF31">
    <property type="entry name" value="OS01G0873500 PROTEIN"/>
    <property type="match status" value="1"/>
</dbReference>
<dbReference type="Proteomes" id="UP001605036">
    <property type="component" value="Unassembled WGS sequence"/>
</dbReference>
<proteinExistence type="predicted"/>
<keyword evidence="2" id="KW-1185">Reference proteome</keyword>
<gene>
    <name evidence="1" type="ORF">R1flu_016856</name>
</gene>